<dbReference type="GO" id="GO:0005829">
    <property type="term" value="C:cytosol"/>
    <property type="evidence" value="ECO:0007669"/>
    <property type="project" value="TreeGrafter"/>
</dbReference>
<gene>
    <name evidence="2" type="ORF">JCM31447_07910</name>
</gene>
<protein>
    <submittedName>
        <fullName evidence="2">NADPH-dependent oxidoreductase</fullName>
    </submittedName>
</protein>
<dbReference type="KEGG" id="sbf:JCM31447_07910"/>
<reference evidence="2 3" key="1">
    <citation type="submission" date="2018-12" db="EMBL/GenBank/DDBJ databases">
        <title>Rubrispira sanarue gen. nov., sp., nov., a member of the order Silvanigrellales, isolated from a brackish lake in Hamamatsu Japan.</title>
        <authorList>
            <person name="Maejima Y."/>
            <person name="Iino T."/>
            <person name="Muraguchi Y."/>
            <person name="Fukuda K."/>
            <person name="Nojiri H."/>
            <person name="Ohkuma M."/>
            <person name="Moriuchi R."/>
            <person name="Dohra H."/>
            <person name="Kimbara K."/>
            <person name="Shintani M."/>
        </authorList>
    </citation>
    <scope>NUCLEOTIDE SEQUENCE [LARGE SCALE GENOMIC DNA]</scope>
    <source>
        <strain evidence="2 3">RF1110005</strain>
    </source>
</reference>
<dbReference type="InterPro" id="IPR005025">
    <property type="entry name" value="FMN_Rdtase-like_dom"/>
</dbReference>
<proteinExistence type="predicted"/>
<evidence type="ECO:0000259" key="1">
    <source>
        <dbReference type="Pfam" id="PF03358"/>
    </source>
</evidence>
<dbReference type="GO" id="GO:0010181">
    <property type="term" value="F:FMN binding"/>
    <property type="evidence" value="ECO:0007669"/>
    <property type="project" value="TreeGrafter"/>
</dbReference>
<name>A0A4P2VKV8_FLUSA</name>
<dbReference type="PANTHER" id="PTHR30543:SF31">
    <property type="entry name" value="NADPH-DEPENDENT AZOREDUCTASE AZR"/>
    <property type="match status" value="1"/>
</dbReference>
<evidence type="ECO:0000313" key="3">
    <source>
        <dbReference type="Proteomes" id="UP000291236"/>
    </source>
</evidence>
<dbReference type="GO" id="GO:0016491">
    <property type="term" value="F:oxidoreductase activity"/>
    <property type="evidence" value="ECO:0007669"/>
    <property type="project" value="InterPro"/>
</dbReference>
<feature type="domain" description="NADPH-dependent FMN reductase-like" evidence="1">
    <location>
        <begin position="1"/>
        <end position="144"/>
    </location>
</feature>
<dbReference type="OrthoDB" id="9812295at2"/>
<dbReference type="InterPro" id="IPR029039">
    <property type="entry name" value="Flavoprotein-like_sf"/>
</dbReference>
<dbReference type="Gene3D" id="3.40.50.360">
    <property type="match status" value="1"/>
</dbReference>
<dbReference type="Proteomes" id="UP000291236">
    <property type="component" value="Chromosome"/>
</dbReference>
<dbReference type="SUPFAM" id="SSF52218">
    <property type="entry name" value="Flavoproteins"/>
    <property type="match status" value="1"/>
</dbReference>
<dbReference type="EMBL" id="AP019368">
    <property type="protein sequence ID" value="BBH52350.1"/>
    <property type="molecule type" value="Genomic_DNA"/>
</dbReference>
<keyword evidence="3" id="KW-1185">Reference proteome</keyword>
<evidence type="ECO:0000313" key="2">
    <source>
        <dbReference type="EMBL" id="BBH52350.1"/>
    </source>
</evidence>
<dbReference type="Pfam" id="PF03358">
    <property type="entry name" value="FMN_red"/>
    <property type="match status" value="1"/>
</dbReference>
<dbReference type="PANTHER" id="PTHR30543">
    <property type="entry name" value="CHROMATE REDUCTASE"/>
    <property type="match status" value="1"/>
</dbReference>
<organism evidence="2 3">
    <name type="scientific">Fluviispira sanaruensis</name>
    <dbReference type="NCBI Taxonomy" id="2493639"/>
    <lineage>
        <taxon>Bacteria</taxon>
        <taxon>Pseudomonadati</taxon>
        <taxon>Bdellovibrionota</taxon>
        <taxon>Oligoflexia</taxon>
        <taxon>Silvanigrellales</taxon>
        <taxon>Silvanigrellaceae</taxon>
        <taxon>Fluviispira</taxon>
    </lineage>
</organism>
<dbReference type="RefSeq" id="WP_130606770.1">
    <property type="nucleotide sequence ID" value="NZ_AP019368.1"/>
</dbReference>
<dbReference type="AlphaFoldDB" id="A0A4P2VKV8"/>
<dbReference type="InterPro" id="IPR050712">
    <property type="entry name" value="NAD(P)H-dep_reductase"/>
</dbReference>
<sequence length="203" mass="22602">MKIIILSGSHREKSQSEKVSKYLQSVFINQHKVLQVDIISLANNPIPLLDDQYLSGSDEKWKGIWQPISNKLTEADGIVIVTPEWHGMSPSGVKNFLLLCSAHEIGHKAGLIVSVSAGMGGSYPIAELRMNTSKNSRICYIPEHLIVRDCQNVLNNSEAENPAETVLRKRIEHTTKLFLAYSVALKHVRESGVIDLKNYPNGM</sequence>
<accession>A0A4P2VKV8</accession>